<dbReference type="AlphaFoldDB" id="N1QAC0"/>
<sequence>MERIKTYGLPSAPRTSPLISHCGNRTCYMIMYVSWSSTPASTATWGFRALVAESGSVKCRTILSRNVVNKVVSAKEIRPMCGSSFKVVCVCYKEYRTGSCILGPRRDGSHVRCDVIHPLVWRCSDMKHLERKAWEPGGASKGQRIAPLSHFIQKFKT</sequence>
<dbReference type="KEGG" id="pfj:MYCFIDRAFT_206115"/>
<dbReference type="HOGENOM" id="CLU_1678691_0_0_1"/>
<dbReference type="EMBL" id="KB446555">
    <property type="protein sequence ID" value="EME88756.1"/>
    <property type="molecule type" value="Genomic_DNA"/>
</dbReference>
<dbReference type="GeneID" id="19336456"/>
<organism evidence="1 2">
    <name type="scientific">Pseudocercospora fijiensis (strain CIRAD86)</name>
    <name type="common">Black leaf streak disease fungus</name>
    <name type="synonym">Mycosphaerella fijiensis</name>
    <dbReference type="NCBI Taxonomy" id="383855"/>
    <lineage>
        <taxon>Eukaryota</taxon>
        <taxon>Fungi</taxon>
        <taxon>Dikarya</taxon>
        <taxon>Ascomycota</taxon>
        <taxon>Pezizomycotina</taxon>
        <taxon>Dothideomycetes</taxon>
        <taxon>Dothideomycetidae</taxon>
        <taxon>Mycosphaerellales</taxon>
        <taxon>Mycosphaerellaceae</taxon>
        <taxon>Pseudocercospora</taxon>
    </lineage>
</organism>
<dbReference type="Proteomes" id="UP000016932">
    <property type="component" value="Unassembled WGS sequence"/>
</dbReference>
<dbReference type="VEuPathDB" id="FungiDB:MYCFIDRAFT_206115"/>
<accession>N1QAC0</accession>
<dbReference type="RefSeq" id="XP_007921662.1">
    <property type="nucleotide sequence ID" value="XM_007923471.1"/>
</dbReference>
<gene>
    <name evidence="1" type="ORF">MYCFIDRAFT_206115</name>
</gene>
<proteinExistence type="predicted"/>
<name>N1QAC0_PSEFD</name>
<protein>
    <submittedName>
        <fullName evidence="1">Uncharacterized protein</fullName>
    </submittedName>
</protein>
<reference evidence="1 2" key="1">
    <citation type="journal article" date="2012" name="PLoS Pathog.">
        <title>Diverse lifestyles and strategies of plant pathogenesis encoded in the genomes of eighteen Dothideomycetes fungi.</title>
        <authorList>
            <person name="Ohm R.A."/>
            <person name="Feau N."/>
            <person name="Henrissat B."/>
            <person name="Schoch C.L."/>
            <person name="Horwitz B.A."/>
            <person name="Barry K.W."/>
            <person name="Condon B.J."/>
            <person name="Copeland A.C."/>
            <person name="Dhillon B."/>
            <person name="Glaser F."/>
            <person name="Hesse C.N."/>
            <person name="Kosti I."/>
            <person name="LaButti K."/>
            <person name="Lindquist E.A."/>
            <person name="Lucas S."/>
            <person name="Salamov A.A."/>
            <person name="Bradshaw R.E."/>
            <person name="Ciuffetti L."/>
            <person name="Hamelin R.C."/>
            <person name="Kema G.H.J."/>
            <person name="Lawrence C."/>
            <person name="Scott J.A."/>
            <person name="Spatafora J.W."/>
            <person name="Turgeon B.G."/>
            <person name="de Wit P.J.G.M."/>
            <person name="Zhong S."/>
            <person name="Goodwin S.B."/>
            <person name="Grigoriev I.V."/>
        </authorList>
    </citation>
    <scope>NUCLEOTIDE SEQUENCE [LARGE SCALE GENOMIC DNA]</scope>
    <source>
        <strain evidence="1 2">CIRAD86</strain>
    </source>
</reference>
<keyword evidence="2" id="KW-1185">Reference proteome</keyword>
<evidence type="ECO:0000313" key="1">
    <source>
        <dbReference type="EMBL" id="EME88756.1"/>
    </source>
</evidence>
<evidence type="ECO:0000313" key="2">
    <source>
        <dbReference type="Proteomes" id="UP000016932"/>
    </source>
</evidence>